<evidence type="ECO:0000313" key="1">
    <source>
        <dbReference type="EMBL" id="GBM92718.1"/>
    </source>
</evidence>
<protein>
    <submittedName>
        <fullName evidence="1">Uncharacterized protein</fullName>
    </submittedName>
</protein>
<dbReference type="AlphaFoldDB" id="A0A4Y2JT74"/>
<proteinExistence type="predicted"/>
<keyword evidence="2" id="KW-1185">Reference proteome</keyword>
<sequence length="106" mass="11703">MACNRYITHFFSIKSFLIVAEITLDCSTLSLSATKKEREERISADYVSSSPLNRVNVRREKRHGSVDGFGDSLCSRDGSTIQGFQKLSITESPCPPVPPLAPPLVM</sequence>
<name>A0A4Y2JT74_ARAVE</name>
<reference evidence="1 2" key="1">
    <citation type="journal article" date="2019" name="Sci. Rep.">
        <title>Orb-weaving spider Araneus ventricosus genome elucidates the spidroin gene catalogue.</title>
        <authorList>
            <person name="Kono N."/>
            <person name="Nakamura H."/>
            <person name="Ohtoshi R."/>
            <person name="Moran D.A.P."/>
            <person name="Shinohara A."/>
            <person name="Yoshida Y."/>
            <person name="Fujiwara M."/>
            <person name="Mori M."/>
            <person name="Tomita M."/>
            <person name="Arakawa K."/>
        </authorList>
    </citation>
    <scope>NUCLEOTIDE SEQUENCE [LARGE SCALE GENOMIC DNA]</scope>
</reference>
<organism evidence="1 2">
    <name type="scientific">Araneus ventricosus</name>
    <name type="common">Orbweaver spider</name>
    <name type="synonym">Epeira ventricosa</name>
    <dbReference type="NCBI Taxonomy" id="182803"/>
    <lineage>
        <taxon>Eukaryota</taxon>
        <taxon>Metazoa</taxon>
        <taxon>Ecdysozoa</taxon>
        <taxon>Arthropoda</taxon>
        <taxon>Chelicerata</taxon>
        <taxon>Arachnida</taxon>
        <taxon>Araneae</taxon>
        <taxon>Araneomorphae</taxon>
        <taxon>Entelegynae</taxon>
        <taxon>Araneoidea</taxon>
        <taxon>Araneidae</taxon>
        <taxon>Araneus</taxon>
    </lineage>
</organism>
<comment type="caution">
    <text evidence="1">The sequence shown here is derived from an EMBL/GenBank/DDBJ whole genome shotgun (WGS) entry which is preliminary data.</text>
</comment>
<accession>A0A4Y2JT74</accession>
<dbReference type="EMBL" id="BGPR01003814">
    <property type="protein sequence ID" value="GBM92718.1"/>
    <property type="molecule type" value="Genomic_DNA"/>
</dbReference>
<gene>
    <name evidence="1" type="ORF">AVEN_51079_1</name>
</gene>
<dbReference type="Proteomes" id="UP000499080">
    <property type="component" value="Unassembled WGS sequence"/>
</dbReference>
<evidence type="ECO:0000313" key="2">
    <source>
        <dbReference type="Proteomes" id="UP000499080"/>
    </source>
</evidence>